<dbReference type="GO" id="GO:0030011">
    <property type="term" value="P:maintenance of cell polarity"/>
    <property type="evidence" value="ECO:0007669"/>
    <property type="project" value="TreeGrafter"/>
</dbReference>
<dbReference type="GO" id="GO:0005829">
    <property type="term" value="C:cytosol"/>
    <property type="evidence" value="ECO:0007669"/>
    <property type="project" value="TreeGrafter"/>
</dbReference>
<dbReference type="GO" id="GO:0097038">
    <property type="term" value="C:perinuclear endoplasmic reticulum"/>
    <property type="evidence" value="ECO:0007669"/>
    <property type="project" value="TreeGrafter"/>
</dbReference>
<dbReference type="Pfam" id="PF00023">
    <property type="entry name" value="Ank"/>
    <property type="match status" value="1"/>
</dbReference>
<dbReference type="Pfam" id="PF12796">
    <property type="entry name" value="Ank_2"/>
    <property type="match status" value="1"/>
</dbReference>
<dbReference type="AlphaFoldDB" id="A0A1X6NHS1"/>
<dbReference type="RefSeq" id="XP_024344982.1">
    <property type="nucleotide sequence ID" value="XM_024481805.1"/>
</dbReference>
<dbReference type="InterPro" id="IPR000648">
    <property type="entry name" value="Oxysterol-bd"/>
</dbReference>
<feature type="compositionally biased region" description="Basic and acidic residues" evidence="8">
    <location>
        <begin position="421"/>
        <end position="442"/>
    </location>
</feature>
<dbReference type="GO" id="GO:0005886">
    <property type="term" value="C:plasma membrane"/>
    <property type="evidence" value="ECO:0007669"/>
    <property type="project" value="TreeGrafter"/>
</dbReference>
<gene>
    <name evidence="10" type="ORF">POSPLADRAFT_1064458</name>
</gene>
<name>A0A1X6NHS1_9APHY</name>
<evidence type="ECO:0000313" key="10">
    <source>
        <dbReference type="EMBL" id="OSX68188.1"/>
    </source>
</evidence>
<dbReference type="InterPro" id="IPR018494">
    <property type="entry name" value="Oxysterol-bd_CS"/>
</dbReference>
<dbReference type="Gene3D" id="2.30.29.30">
    <property type="entry name" value="Pleckstrin-homology domain (PH domain)/Phosphotyrosine-binding domain (PTB)"/>
    <property type="match status" value="1"/>
</dbReference>
<dbReference type="SMART" id="SM00248">
    <property type="entry name" value="ANK"/>
    <property type="match status" value="3"/>
</dbReference>
<dbReference type="GO" id="GO:0006897">
    <property type="term" value="P:endocytosis"/>
    <property type="evidence" value="ECO:0007669"/>
    <property type="project" value="TreeGrafter"/>
</dbReference>
<dbReference type="SUPFAM" id="SSF48403">
    <property type="entry name" value="Ankyrin repeat"/>
    <property type="match status" value="1"/>
</dbReference>
<dbReference type="PROSITE" id="PS50088">
    <property type="entry name" value="ANK_REPEAT"/>
    <property type="match status" value="2"/>
</dbReference>
<protein>
    <recommendedName>
        <fullName evidence="9">PH domain-containing protein</fullName>
    </recommendedName>
</protein>
<dbReference type="PANTHER" id="PTHR10972">
    <property type="entry name" value="OXYSTEROL-BINDING PROTEIN-RELATED"/>
    <property type="match status" value="1"/>
</dbReference>
<evidence type="ECO:0000259" key="9">
    <source>
        <dbReference type="PROSITE" id="PS50003"/>
    </source>
</evidence>
<dbReference type="PROSITE" id="PS01013">
    <property type="entry name" value="OSBP"/>
    <property type="match status" value="1"/>
</dbReference>
<dbReference type="Gene3D" id="1.25.40.20">
    <property type="entry name" value="Ankyrin repeat-containing domain"/>
    <property type="match status" value="2"/>
</dbReference>
<dbReference type="Gene3D" id="2.40.160.120">
    <property type="match status" value="1"/>
</dbReference>
<organism evidence="10 11">
    <name type="scientific">Postia placenta MAD-698-R-SB12</name>
    <dbReference type="NCBI Taxonomy" id="670580"/>
    <lineage>
        <taxon>Eukaryota</taxon>
        <taxon>Fungi</taxon>
        <taxon>Dikarya</taxon>
        <taxon>Basidiomycota</taxon>
        <taxon>Agaricomycotina</taxon>
        <taxon>Agaricomycetes</taxon>
        <taxon>Polyporales</taxon>
        <taxon>Adustoporiaceae</taxon>
        <taxon>Rhodonia</taxon>
    </lineage>
</organism>
<keyword evidence="6" id="KW-0040">ANK repeat</keyword>
<dbReference type="SMART" id="SM00233">
    <property type="entry name" value="PH"/>
    <property type="match status" value="1"/>
</dbReference>
<dbReference type="PROSITE" id="PS50003">
    <property type="entry name" value="PH_DOMAIN"/>
    <property type="match status" value="1"/>
</dbReference>
<evidence type="ECO:0000256" key="4">
    <source>
        <dbReference type="ARBA" id="ARBA00023055"/>
    </source>
</evidence>
<keyword evidence="3" id="KW-0597">Phosphoprotein</keyword>
<feature type="repeat" description="ANK" evidence="6">
    <location>
        <begin position="85"/>
        <end position="107"/>
    </location>
</feature>
<feature type="repeat" description="ANK" evidence="6">
    <location>
        <begin position="188"/>
        <end position="220"/>
    </location>
</feature>
<dbReference type="EMBL" id="KZ110591">
    <property type="protein sequence ID" value="OSX68188.1"/>
    <property type="molecule type" value="Genomic_DNA"/>
</dbReference>
<dbReference type="InterPro" id="IPR011993">
    <property type="entry name" value="PH-like_dom_sf"/>
</dbReference>
<dbReference type="Pfam" id="PF01237">
    <property type="entry name" value="Oxysterol_BP"/>
    <property type="match status" value="1"/>
</dbReference>
<feature type="compositionally biased region" description="Low complexity" evidence="8">
    <location>
        <begin position="619"/>
        <end position="631"/>
    </location>
</feature>
<feature type="domain" description="PH" evidence="9">
    <location>
        <begin position="257"/>
        <end position="359"/>
    </location>
</feature>
<dbReference type="InterPro" id="IPR036770">
    <property type="entry name" value="Ankyrin_rpt-contain_sf"/>
</dbReference>
<dbReference type="InterPro" id="IPR002110">
    <property type="entry name" value="Ankyrin_rpt"/>
</dbReference>
<keyword evidence="4" id="KW-0445">Lipid transport</keyword>
<accession>A0A1X6NHS1</accession>
<dbReference type="GO" id="GO:0032934">
    <property type="term" value="F:sterol binding"/>
    <property type="evidence" value="ECO:0007669"/>
    <property type="project" value="TreeGrafter"/>
</dbReference>
<evidence type="ECO:0000256" key="7">
    <source>
        <dbReference type="RuleBase" id="RU003844"/>
    </source>
</evidence>
<comment type="similarity">
    <text evidence="1 7">Belongs to the OSBP family.</text>
</comment>
<evidence type="ECO:0000313" key="11">
    <source>
        <dbReference type="Proteomes" id="UP000194127"/>
    </source>
</evidence>
<dbReference type="GeneID" id="36326755"/>
<feature type="region of interest" description="Disordered" evidence="8">
    <location>
        <begin position="403"/>
        <end position="458"/>
    </location>
</feature>
<feature type="compositionally biased region" description="Basic and acidic residues" evidence="8">
    <location>
        <begin position="361"/>
        <end position="373"/>
    </location>
</feature>
<keyword evidence="2" id="KW-0813">Transport</keyword>
<evidence type="ECO:0000256" key="1">
    <source>
        <dbReference type="ARBA" id="ARBA00008842"/>
    </source>
</evidence>
<evidence type="ECO:0000256" key="3">
    <source>
        <dbReference type="ARBA" id="ARBA00022553"/>
    </source>
</evidence>
<dbReference type="GO" id="GO:0034727">
    <property type="term" value="P:piecemeal microautophagy of the nucleus"/>
    <property type="evidence" value="ECO:0007669"/>
    <property type="project" value="TreeGrafter"/>
</dbReference>
<dbReference type="InterPro" id="IPR001849">
    <property type="entry name" value="PH_domain"/>
</dbReference>
<dbReference type="Proteomes" id="UP000194127">
    <property type="component" value="Unassembled WGS sequence"/>
</dbReference>
<dbReference type="STRING" id="670580.A0A1X6NHS1"/>
<dbReference type="GO" id="GO:0006887">
    <property type="term" value="P:exocytosis"/>
    <property type="evidence" value="ECO:0007669"/>
    <property type="project" value="TreeGrafter"/>
</dbReference>
<evidence type="ECO:0000256" key="6">
    <source>
        <dbReference type="PROSITE-ProRule" id="PRU00023"/>
    </source>
</evidence>
<sequence length="1131" mass="126037">MAREDAGTDYLYQIKLLSALRSGDPARIHTFLTELSKDGRKSVDGDSELGAAALHLAIRCASTDTITLLLSHRAISPSAVHPPGSGTTALHLAASLARADVVSLLLEQDGIDDTLRDAQGRTCLEVAKGKDTVRAIHDSRTFLTASYRSLLRTYILSPSNAAPPGALIKLLSSPRIRHVDLSYLDESSGRTLLHEAARRKDLRLIELAVRAGADVFARDRKGHTVSESAGKDERVKVFLKQFTNQDTSLLAKASTEPPELRGYLNKYTNVAKGYNTRWFVLKNGAFSYFRHQDDEGIACRGSISMKTAVLHVSPGGAGTRFEVHSSPSRGHHGVQKWYLKANHRVETARWTQALQASMQWARREAEGERKSGESDATAYSGTTRGLASKGTVARVKSIVSGSFGSTADDVSGDDNTQVQEPPDKDAPEPEDHEHEREQEHSSMAESTEQGPPHGGSFELQGNALVAQVELTSQLLSQVPGGNESPRAAELKRAVEDTFASMHGMLGEYVQMVREREEWYRTALERERERQNVWEESLQAVVKEGQQMEDELRMRFRRRSRTLDASFLTISQGDGFFALAGSEASAGDAPSPGALNASPESISTPKGPLMVARRPLSQQASRSPIRAISASSVRQAPPSPGFQEAEAFVDTDEEDEFFDAIETNNLPNLVVNKSLLSNDDHLWITVHRNQYQGYLKLRERLAIDTDNRPPMSLWAVLKNSIGKDLTKISFPVFFNEPTSMLQRMAEDMEFSECLDAAYAENDPQKRIAFVAAFAMSNYSSTIGRIAKPFNPMLGETFEYVRLDKDYRYMSEQVSHHPPMSACWAESPHWRYYGEVDAQNKFMGKSFEIRPTGIAHAELLLPETRAPGYPKAKGPHVEGKVIEHYSWKKVTTNISGFILGSPTIDHYGDMVITNHRTQDKCVLTFKPRGWRGKDAFEISGYVADAEGNVTYEIAGRWNSQLVARSVGSGIGQLHPDVKVSGPSSPAASMEYILLWRNSEKPPAPFNLTPFAITLNDCGDTLGPYVAPTDCRLRPDQRAFELGKYERANDLKNKQEEYQRATRRAREEGRLPPHKPRWFLAQTEPDTGERVWTPSMINNELEYWLERDKVWEGKQKEQPASWEGVDRIFIEDEP</sequence>
<reference evidence="10 11" key="1">
    <citation type="submission" date="2017-04" db="EMBL/GenBank/DDBJ databases">
        <title>Genome Sequence of the Model Brown-Rot Fungus Postia placenta SB12.</title>
        <authorList>
            <consortium name="DOE Joint Genome Institute"/>
            <person name="Gaskell J."/>
            <person name="Kersten P."/>
            <person name="Larrondo L.F."/>
            <person name="Canessa P."/>
            <person name="Martinez D."/>
            <person name="Hibbett D."/>
            <person name="Schmoll M."/>
            <person name="Kubicek C.P."/>
            <person name="Martinez A.T."/>
            <person name="Yadav J."/>
            <person name="Master E."/>
            <person name="Magnuson J.K."/>
            <person name="James T."/>
            <person name="Yaver D."/>
            <person name="Berka R."/>
            <person name="Labutti K."/>
            <person name="Lipzen A."/>
            <person name="Aerts A."/>
            <person name="Barry K."/>
            <person name="Henrissat B."/>
            <person name="Blanchette R."/>
            <person name="Grigoriev I."/>
            <person name="Cullen D."/>
        </authorList>
    </citation>
    <scope>NUCLEOTIDE SEQUENCE [LARGE SCALE GENOMIC DNA]</scope>
    <source>
        <strain evidence="10 11">MAD-698-R-SB12</strain>
    </source>
</reference>
<dbReference type="GO" id="GO:0006869">
    <property type="term" value="P:lipid transport"/>
    <property type="evidence" value="ECO:0007669"/>
    <property type="project" value="UniProtKB-KW"/>
</dbReference>
<dbReference type="InterPro" id="IPR037239">
    <property type="entry name" value="OSBP_sf"/>
</dbReference>
<dbReference type="GO" id="GO:0005635">
    <property type="term" value="C:nuclear envelope"/>
    <property type="evidence" value="ECO:0007669"/>
    <property type="project" value="TreeGrafter"/>
</dbReference>
<proteinExistence type="inferred from homology"/>
<feature type="region of interest" description="Disordered" evidence="8">
    <location>
        <begin position="582"/>
        <end position="641"/>
    </location>
</feature>
<dbReference type="SUPFAM" id="SSF144000">
    <property type="entry name" value="Oxysterol-binding protein-like"/>
    <property type="match status" value="1"/>
</dbReference>
<dbReference type="FunFam" id="2.40.160.120:FF:000017">
    <property type="entry name" value="Oxysterol-binding protein homolog C2F12.05c"/>
    <property type="match status" value="1"/>
</dbReference>
<evidence type="ECO:0000256" key="2">
    <source>
        <dbReference type="ARBA" id="ARBA00022448"/>
    </source>
</evidence>
<dbReference type="SUPFAM" id="SSF50729">
    <property type="entry name" value="PH domain-like"/>
    <property type="match status" value="1"/>
</dbReference>
<keyword evidence="5" id="KW-0446">Lipid-binding</keyword>
<feature type="region of interest" description="Disordered" evidence="8">
    <location>
        <begin position="361"/>
        <end position="391"/>
    </location>
</feature>
<dbReference type="CDD" id="cd13292">
    <property type="entry name" value="PH_Osh1p_Osh2p_yeast"/>
    <property type="match status" value="1"/>
</dbReference>
<dbReference type="PANTHER" id="PTHR10972:SF205">
    <property type="entry name" value="OXYSTEROL-BINDING PROTEIN 1"/>
    <property type="match status" value="1"/>
</dbReference>
<dbReference type="PROSITE" id="PS50297">
    <property type="entry name" value="ANK_REP_REGION"/>
    <property type="match status" value="2"/>
</dbReference>
<evidence type="ECO:0000256" key="5">
    <source>
        <dbReference type="ARBA" id="ARBA00023121"/>
    </source>
</evidence>
<keyword evidence="11" id="KW-1185">Reference proteome</keyword>
<dbReference type="Pfam" id="PF00169">
    <property type="entry name" value="PH"/>
    <property type="match status" value="1"/>
</dbReference>
<dbReference type="OrthoDB" id="1854502at2759"/>
<evidence type="ECO:0000256" key="8">
    <source>
        <dbReference type="SAM" id="MobiDB-lite"/>
    </source>
</evidence>